<dbReference type="Gene3D" id="3.30.300.90">
    <property type="entry name" value="BolA-like"/>
    <property type="match status" value="1"/>
</dbReference>
<dbReference type="Proteomes" id="UP000620124">
    <property type="component" value="Unassembled WGS sequence"/>
</dbReference>
<accession>A0A8H6YKU7</accession>
<evidence type="ECO:0000313" key="3">
    <source>
        <dbReference type="Proteomes" id="UP000620124"/>
    </source>
</evidence>
<feature type="region of interest" description="Disordered" evidence="1">
    <location>
        <begin position="39"/>
        <end position="87"/>
    </location>
</feature>
<sequence>MATTTPASQPGPLETAIREKLTAQFNPTVLRISNDSWQHRHHAAMRAQGSDGTGENSFLGPNRFSSISVKDNDATTSADLRRLKGRA</sequence>
<feature type="compositionally biased region" description="Polar residues" evidence="1">
    <location>
        <begin position="63"/>
        <end position="78"/>
    </location>
</feature>
<dbReference type="OrthoDB" id="411584at2759"/>
<organism evidence="2 3">
    <name type="scientific">Mycena venus</name>
    <dbReference type="NCBI Taxonomy" id="2733690"/>
    <lineage>
        <taxon>Eukaryota</taxon>
        <taxon>Fungi</taxon>
        <taxon>Dikarya</taxon>
        <taxon>Basidiomycota</taxon>
        <taxon>Agaricomycotina</taxon>
        <taxon>Agaricomycetes</taxon>
        <taxon>Agaricomycetidae</taxon>
        <taxon>Agaricales</taxon>
        <taxon>Marasmiineae</taxon>
        <taxon>Mycenaceae</taxon>
        <taxon>Mycena</taxon>
    </lineage>
</organism>
<reference evidence="2" key="1">
    <citation type="submission" date="2020-05" db="EMBL/GenBank/DDBJ databases">
        <title>Mycena genomes resolve the evolution of fungal bioluminescence.</title>
        <authorList>
            <person name="Tsai I.J."/>
        </authorList>
    </citation>
    <scope>NUCLEOTIDE SEQUENCE</scope>
    <source>
        <strain evidence="2">CCC161011</strain>
    </source>
</reference>
<proteinExistence type="predicted"/>
<gene>
    <name evidence="2" type="ORF">MVEN_00517200</name>
</gene>
<dbReference type="EMBL" id="JACAZI010000004">
    <property type="protein sequence ID" value="KAF7361733.1"/>
    <property type="molecule type" value="Genomic_DNA"/>
</dbReference>
<protein>
    <submittedName>
        <fullName evidence="2">Bola-like protein</fullName>
    </submittedName>
</protein>
<keyword evidence="3" id="KW-1185">Reference proteome</keyword>
<evidence type="ECO:0000313" key="2">
    <source>
        <dbReference type="EMBL" id="KAF7361733.1"/>
    </source>
</evidence>
<comment type="caution">
    <text evidence="2">The sequence shown here is derived from an EMBL/GenBank/DDBJ whole genome shotgun (WGS) entry which is preliminary data.</text>
</comment>
<dbReference type="AlphaFoldDB" id="A0A8H6YKU7"/>
<name>A0A8H6YKU7_9AGAR</name>
<dbReference type="InterPro" id="IPR036065">
    <property type="entry name" value="BolA-like_sf"/>
</dbReference>
<evidence type="ECO:0000256" key="1">
    <source>
        <dbReference type="SAM" id="MobiDB-lite"/>
    </source>
</evidence>